<reference evidence="2" key="1">
    <citation type="submission" date="2015-09" db="EMBL/GenBank/DDBJ databases">
        <authorList>
            <person name="Rodrigo-Torres L."/>
            <person name="Arahal D.R."/>
        </authorList>
    </citation>
    <scope>NUCLEOTIDE SEQUENCE [LARGE SCALE GENOMIC DNA]</scope>
    <source>
        <strain evidence="2">CECT 5091</strain>
    </source>
</reference>
<dbReference type="AlphaFoldDB" id="A0A0P1IL14"/>
<dbReference type="RefSeq" id="WP_058284144.1">
    <property type="nucleotide sequence ID" value="NZ_CYUD01000029.1"/>
</dbReference>
<dbReference type="Proteomes" id="UP000051260">
    <property type="component" value="Unassembled WGS sequence"/>
</dbReference>
<dbReference type="OrthoDB" id="8039031at2"/>
<proteinExistence type="predicted"/>
<dbReference type="STRING" id="1715692.RUE5091_04550"/>
<dbReference type="InterPro" id="IPR058292">
    <property type="entry name" value="DUF7986"/>
</dbReference>
<organism evidence="1 2">
    <name type="scientific">Ruegeria denitrificans</name>
    <dbReference type="NCBI Taxonomy" id="1715692"/>
    <lineage>
        <taxon>Bacteria</taxon>
        <taxon>Pseudomonadati</taxon>
        <taxon>Pseudomonadota</taxon>
        <taxon>Alphaproteobacteria</taxon>
        <taxon>Rhodobacterales</taxon>
        <taxon>Roseobacteraceae</taxon>
        <taxon>Ruegeria</taxon>
    </lineage>
</organism>
<evidence type="ECO:0000313" key="2">
    <source>
        <dbReference type="Proteomes" id="UP000051260"/>
    </source>
</evidence>
<evidence type="ECO:0000313" key="1">
    <source>
        <dbReference type="EMBL" id="CUK20718.1"/>
    </source>
</evidence>
<gene>
    <name evidence="1" type="ORF">RUE5091_04550</name>
</gene>
<accession>A0A0P1IL14</accession>
<dbReference type="EMBL" id="CYUD01000029">
    <property type="protein sequence ID" value="CUK20718.1"/>
    <property type="molecule type" value="Genomic_DNA"/>
</dbReference>
<sequence length="448" mass="49803">MTAGNDLGGLIRFITRDEVWHERLADVLDEHFLPSLEAFDLDFEDLSDLLGEDWPTVLWGGGLEDLLGRTFAPGNENAVDAYLKRHGSKESTQTRAYIEGLRYAPVSLYEVSKIVAGKSMVLRDLLSDTKPVTVREHSATQMLQQWDRIAARVVPHGDHNVISGALLPFDPEAVAMFEDGLRTVLKLNAQDELRLTQDQLQRSAPLFTNAWLFAHLPNLLDPEPPQISNSDGDDLVFHELRFPLATGVTHSQVSQRLSQSTELVISGQKDWTWLAVDNPSSNKRGTGLVLDRSMSGTSVLGSLNLKGKTLTLSVNSATRAERGEALVRDLLGDLVKSPLTSIQTVGQMMADDSQESGVAEEEDIPPDLARQMAHEHLEQHYRDTLDQPIPALGGKTPRQAVRSTAGRKQVIDWLKTIENRSARQTGSPVADYDFSWMWHELGLSDYRK</sequence>
<name>A0A0P1IL14_9RHOB</name>
<keyword evidence="2" id="KW-1185">Reference proteome</keyword>
<protein>
    <submittedName>
        <fullName evidence="1">Uncharacterized protein</fullName>
    </submittedName>
</protein>
<dbReference type="Pfam" id="PF25948">
    <property type="entry name" value="DUF7986"/>
    <property type="match status" value="1"/>
</dbReference>